<comment type="caution">
    <text evidence="1">The sequence shown here is derived from an EMBL/GenBank/DDBJ whole genome shotgun (WGS) entry which is preliminary data.</text>
</comment>
<dbReference type="Proteomes" id="UP000593576">
    <property type="component" value="Unassembled WGS sequence"/>
</dbReference>
<dbReference type="OrthoDB" id="984908at2759"/>
<accession>A0A7J9MRC7</accession>
<gene>
    <name evidence="1" type="ORF">Goshw_003844</name>
</gene>
<evidence type="ECO:0000313" key="2">
    <source>
        <dbReference type="Proteomes" id="UP000593576"/>
    </source>
</evidence>
<keyword evidence="2" id="KW-1185">Reference proteome</keyword>
<sequence length="91" mass="10783">MSWSPLFKSFMHLYETMSLEILKAVCGVWYLCGGRKCEDIDMDSIINFFTEGRDEWKYRAVPISQYPFIKRSCFLKPKCGSNLYTQKPYML</sequence>
<dbReference type="EMBL" id="JABFAF010000013">
    <property type="protein sequence ID" value="MBA0873551.1"/>
    <property type="molecule type" value="Genomic_DNA"/>
</dbReference>
<name>A0A7J9MRC7_GOSSC</name>
<proteinExistence type="predicted"/>
<organism evidence="1 2">
    <name type="scientific">Gossypium schwendimanii</name>
    <name type="common">Cotton</name>
    <dbReference type="NCBI Taxonomy" id="34291"/>
    <lineage>
        <taxon>Eukaryota</taxon>
        <taxon>Viridiplantae</taxon>
        <taxon>Streptophyta</taxon>
        <taxon>Embryophyta</taxon>
        <taxon>Tracheophyta</taxon>
        <taxon>Spermatophyta</taxon>
        <taxon>Magnoliopsida</taxon>
        <taxon>eudicotyledons</taxon>
        <taxon>Gunneridae</taxon>
        <taxon>Pentapetalae</taxon>
        <taxon>rosids</taxon>
        <taxon>malvids</taxon>
        <taxon>Malvales</taxon>
        <taxon>Malvaceae</taxon>
        <taxon>Malvoideae</taxon>
        <taxon>Gossypium</taxon>
    </lineage>
</organism>
<protein>
    <submittedName>
        <fullName evidence="1">Uncharacterized protein</fullName>
    </submittedName>
</protein>
<evidence type="ECO:0000313" key="1">
    <source>
        <dbReference type="EMBL" id="MBA0873551.1"/>
    </source>
</evidence>
<dbReference type="AlphaFoldDB" id="A0A7J9MRC7"/>
<reference evidence="1 2" key="1">
    <citation type="journal article" date="2019" name="Genome Biol. Evol.">
        <title>Insights into the evolution of the New World diploid cottons (Gossypium, subgenus Houzingenia) based on genome sequencing.</title>
        <authorList>
            <person name="Grover C.E."/>
            <person name="Arick M.A. 2nd"/>
            <person name="Thrash A."/>
            <person name="Conover J.L."/>
            <person name="Sanders W.S."/>
            <person name="Peterson D.G."/>
            <person name="Frelichowski J.E."/>
            <person name="Scheffler J.A."/>
            <person name="Scheffler B.E."/>
            <person name="Wendel J.F."/>
        </authorList>
    </citation>
    <scope>NUCLEOTIDE SEQUENCE [LARGE SCALE GENOMIC DNA]</scope>
    <source>
        <strain evidence="1">1</strain>
        <tissue evidence="1">Leaf</tissue>
    </source>
</reference>